<dbReference type="PANTHER" id="PTHR21708">
    <property type="entry name" value="PROBABLE 2-DEHYDROPANTOATE 2-REDUCTASE"/>
    <property type="match status" value="1"/>
</dbReference>
<accession>G8YUC9</accession>
<feature type="compositionally biased region" description="Polar residues" evidence="1">
    <location>
        <begin position="655"/>
        <end position="666"/>
    </location>
</feature>
<dbReference type="InParanoid" id="G8YUC9"/>
<dbReference type="EMBL" id="FO082059">
    <property type="protein sequence ID" value="CCE72462.1"/>
    <property type="molecule type" value="Genomic_DNA"/>
</dbReference>
<feature type="region of interest" description="Disordered" evidence="1">
    <location>
        <begin position="655"/>
        <end position="685"/>
    </location>
</feature>
<dbReference type="Proteomes" id="UP000005222">
    <property type="component" value="Chromosome A"/>
</dbReference>
<proteinExistence type="predicted"/>
<name>G8YUC9_PICSO</name>
<dbReference type="AlphaFoldDB" id="G8YUC9"/>
<protein>
    <submittedName>
        <fullName evidence="2">Piso0_000033 protein</fullName>
    </submittedName>
</protein>
<dbReference type="FunCoup" id="G8YUC9">
    <property type="interactions" value="40"/>
</dbReference>
<gene>
    <name evidence="2" type="primary">Piso0_000033</name>
    <name evidence="2" type="ORF">GNLVRS01_PISO0A00682g</name>
</gene>
<dbReference type="OrthoDB" id="4017860at2759"/>
<evidence type="ECO:0000313" key="2">
    <source>
        <dbReference type="EMBL" id="CCE72462.1"/>
    </source>
</evidence>
<dbReference type="GO" id="GO:0005737">
    <property type="term" value="C:cytoplasm"/>
    <property type="evidence" value="ECO:0007669"/>
    <property type="project" value="TreeGrafter"/>
</dbReference>
<dbReference type="HOGENOM" id="CLU_365663_0_0_1"/>
<evidence type="ECO:0000313" key="3">
    <source>
        <dbReference type="Proteomes" id="UP000005222"/>
    </source>
</evidence>
<dbReference type="PANTHER" id="PTHR21708:SF25">
    <property type="entry name" value="PROTEIN PAM1-RELATED"/>
    <property type="match status" value="1"/>
</dbReference>
<feature type="region of interest" description="Disordered" evidence="1">
    <location>
        <begin position="706"/>
        <end position="763"/>
    </location>
</feature>
<organism evidence="2 3">
    <name type="scientific">Pichia sorbitophila (strain ATCC MYA-4447 / BCRC 22081 / CBS 7064 / NBRC 10061 / NRRL Y-12695)</name>
    <name type="common">Hybrid yeast</name>
    <dbReference type="NCBI Taxonomy" id="559304"/>
    <lineage>
        <taxon>Eukaryota</taxon>
        <taxon>Fungi</taxon>
        <taxon>Dikarya</taxon>
        <taxon>Ascomycota</taxon>
        <taxon>Saccharomycotina</taxon>
        <taxon>Pichiomycetes</taxon>
        <taxon>Debaryomycetaceae</taxon>
        <taxon>Millerozyma</taxon>
    </lineage>
</organism>
<dbReference type="STRING" id="559304.G8YUC9"/>
<reference evidence="2 3" key="1">
    <citation type="journal article" date="2012" name="G3 (Bethesda)">
        <title>Pichia sorbitophila, an interspecies yeast hybrid reveals early steps of genome resolution following polyploidization.</title>
        <authorList>
            <person name="Leh Louis V."/>
            <person name="Despons L."/>
            <person name="Friedrich A."/>
            <person name="Martin T."/>
            <person name="Durrens P."/>
            <person name="Casaregola S."/>
            <person name="Neuveglise C."/>
            <person name="Fairhead C."/>
            <person name="Marck C."/>
            <person name="Cruz J.A."/>
            <person name="Straub M.L."/>
            <person name="Kugler V."/>
            <person name="Sacerdot C."/>
            <person name="Uzunov Z."/>
            <person name="Thierry A."/>
            <person name="Weiss S."/>
            <person name="Bleykasten C."/>
            <person name="De Montigny J."/>
            <person name="Jacques N."/>
            <person name="Jung P."/>
            <person name="Lemaire M."/>
            <person name="Mallet S."/>
            <person name="Morel G."/>
            <person name="Richard G.F."/>
            <person name="Sarkar A."/>
            <person name="Savel G."/>
            <person name="Schacherer J."/>
            <person name="Seret M.L."/>
            <person name="Talla E."/>
            <person name="Samson G."/>
            <person name="Jubin C."/>
            <person name="Poulain J."/>
            <person name="Vacherie B."/>
            <person name="Barbe V."/>
            <person name="Pelletier E."/>
            <person name="Sherman D.J."/>
            <person name="Westhof E."/>
            <person name="Weissenbach J."/>
            <person name="Baret P.V."/>
            <person name="Wincker P."/>
            <person name="Gaillardin C."/>
            <person name="Dujon B."/>
            <person name="Souciet J.L."/>
        </authorList>
    </citation>
    <scope>NUCLEOTIDE SEQUENCE [LARGE SCALE GENOMIC DNA]</scope>
    <source>
        <strain evidence="3">ATCC MYA-4447 / BCRC 22081 / CBS 7064 / NBRC 10061 / NRRL Y-12695</strain>
    </source>
</reference>
<keyword evidence="3" id="KW-1185">Reference proteome</keyword>
<dbReference type="InterPro" id="IPR051402">
    <property type="entry name" value="KPR-Related"/>
</dbReference>
<evidence type="ECO:0000256" key="1">
    <source>
        <dbReference type="SAM" id="MobiDB-lite"/>
    </source>
</evidence>
<dbReference type="eggNOG" id="ENOG502RPVR">
    <property type="taxonomic scope" value="Eukaryota"/>
</dbReference>
<sequence length="763" mass="85885">MSSDKLKVLLLGESSTISYLTWALSIAKWEPTVITMNEKRSYLQYQPWFMFVQSKAYDYHPKQLANDLSDLHRAEDRLEVFDIVISTYESYSHLESEPQLLHNCTDNNTLWLIDATENIWITEKFSQLLPGSSVLSICSDIDCRLLKGRSNCFRLMSDSQTIMIGSVTCQSNNLVIKSLNCKGVLGVKLSQFSSIFQSNQHSCQMFILPADYHKKLSKVIWKNLIRVVCFEALSIIFEEPDILSLAKLNNAVPLMKGTFQEILSISKKLKIKGLPFPFTDDSKKLLQTTILSEGNRKIKRLAKCSNDKDIFPKFIEANKSFYDFSQGIKISIPTLLLKLLQVSDEFNIDTPFLESTYSVINRFVAIRDGIDSHGNSCPSRLFQVKKNESDLMAFETVNGIPPNKNMMNFPPFNPLPIPNPPTQYIFNSNTLVFMSQIHSKSKAGIEDDEDDDNSSIDSALKELMIGRENITYSDEFYDAETHIDNGVSDMRKRYAMSQNQHVSSPSTTAGAVSGNLDIHAISNMPASHLNANKAAGQQQYFNSTKYQQPNNPNAYPDQDYAYGMSNIPAKNYIAYQNYNQYARYSQESLPGQPLNIHGPPLINPRKRPPFFRASAPTTRKTSSQKLRQSHANLLEMIHFDSLMDKTTSNRYGVDYDTSSTALNTANSRGSRDSSRASSKSYSSQIQPAAQMYVNQPAMDTQMGYSHSLDSVQGRTPESTQSLGNITTHNQSGSDLPTNRSTTDSEQQSTFAQSNASDNYQESE</sequence>